<organism evidence="1 2">
    <name type="scientific">Aldrovandia affinis</name>
    <dbReference type="NCBI Taxonomy" id="143900"/>
    <lineage>
        <taxon>Eukaryota</taxon>
        <taxon>Metazoa</taxon>
        <taxon>Chordata</taxon>
        <taxon>Craniata</taxon>
        <taxon>Vertebrata</taxon>
        <taxon>Euteleostomi</taxon>
        <taxon>Actinopterygii</taxon>
        <taxon>Neopterygii</taxon>
        <taxon>Teleostei</taxon>
        <taxon>Notacanthiformes</taxon>
        <taxon>Halosauridae</taxon>
        <taxon>Aldrovandia</taxon>
    </lineage>
</organism>
<keyword evidence="2" id="KW-1185">Reference proteome</keyword>
<reference evidence="1" key="1">
    <citation type="journal article" date="2023" name="Science">
        <title>Genome structures resolve the early diversification of teleost fishes.</title>
        <authorList>
            <person name="Parey E."/>
            <person name="Louis A."/>
            <person name="Montfort J."/>
            <person name="Bouchez O."/>
            <person name="Roques C."/>
            <person name="Iampietro C."/>
            <person name="Lluch J."/>
            <person name="Castinel A."/>
            <person name="Donnadieu C."/>
            <person name="Desvignes T."/>
            <person name="Floi Bucao C."/>
            <person name="Jouanno E."/>
            <person name="Wen M."/>
            <person name="Mejri S."/>
            <person name="Dirks R."/>
            <person name="Jansen H."/>
            <person name="Henkel C."/>
            <person name="Chen W.J."/>
            <person name="Zahm M."/>
            <person name="Cabau C."/>
            <person name="Klopp C."/>
            <person name="Thompson A.W."/>
            <person name="Robinson-Rechavi M."/>
            <person name="Braasch I."/>
            <person name="Lecointre G."/>
            <person name="Bobe J."/>
            <person name="Postlethwait J.H."/>
            <person name="Berthelot C."/>
            <person name="Roest Crollius H."/>
            <person name="Guiguen Y."/>
        </authorList>
    </citation>
    <scope>NUCLEOTIDE SEQUENCE</scope>
    <source>
        <strain evidence="1">NC1722</strain>
    </source>
</reference>
<dbReference type="AlphaFoldDB" id="A0AAD7W923"/>
<dbReference type="EMBL" id="JAINUG010000212">
    <property type="protein sequence ID" value="KAJ8387374.1"/>
    <property type="molecule type" value="Genomic_DNA"/>
</dbReference>
<proteinExistence type="predicted"/>
<evidence type="ECO:0000313" key="1">
    <source>
        <dbReference type="EMBL" id="KAJ8387374.1"/>
    </source>
</evidence>
<gene>
    <name evidence="1" type="ORF">AAFF_G00157510</name>
</gene>
<dbReference type="Proteomes" id="UP001221898">
    <property type="component" value="Unassembled WGS sequence"/>
</dbReference>
<name>A0AAD7W923_9TELE</name>
<accession>A0AAD7W923</accession>
<comment type="caution">
    <text evidence="1">The sequence shown here is derived from an EMBL/GenBank/DDBJ whole genome shotgun (WGS) entry which is preliminary data.</text>
</comment>
<evidence type="ECO:0000313" key="2">
    <source>
        <dbReference type="Proteomes" id="UP001221898"/>
    </source>
</evidence>
<protein>
    <submittedName>
        <fullName evidence="1">Uncharacterized protein</fullName>
    </submittedName>
</protein>
<sequence length="113" mass="11919">MDIIDPQAKDFNTSRLADEPFFGTIKIPVCASDRRVMKRGGAQRPRHVILSLMLVVEPRASGPAVEPVSDGMGGPGDSSVVQQVLSGPRHEPSVSTGACQRGDCVFIGTGVSD</sequence>